<proteinExistence type="predicted"/>
<dbReference type="GeneID" id="81393158"/>
<feature type="domain" description="F-box" evidence="2">
    <location>
        <begin position="2"/>
        <end position="48"/>
    </location>
</feature>
<sequence length="618" mass="70063">MSPQLDSLPFDVFYQIANSLDDCDAISLSRTNRSLHSLMDSDLIARKTVENILRYSKEGQSALAAQSGYRKAVGHRVAIHEAVATAAPYAVSVLAYGADFLYHQGYLCYRVGQEIRLLDVHHGRRVERVLNLCEVHPRLLDGQPGTDQKVRVSLLHYADDILVFRVSGLTHDDSLLAIDMEPRSDHLRRRRLLLQRSLPAAAPIFVRHSRSYIWYGTFTAVDGSDGVWSVCGVDLATMQSIEFPLDRVVDGDLGQTLCFEMHQDHLYAVSTQVASDEDEELSSFYHWLCHAPRHRSQKWSGRLWRREHREGPINEMWTDLSIRTDEATGRPVILECRREWRHGRSENHRTYYTQPLPVPQEAWAAPSDAVGNCPPREQVNHNPKDSVAARRPYDQWPEKRLRRHYHAEYEPGADTAPRQEFIAARTKHRNYHLAASTFLDLVNDPAPHADGVRSHDRLRLRTVSRKRKCPIDEEGAEGPRGLLFQPTQFGSDGRPVEGSEERFDSRGVCLWPPDDAPPALHHLLCPDSRTASICAVSDERSLIYSVPSPGVPKDHQALILISFDPSLHLPTLNSLSSLDTANEPPSPPTPPPPYTFSRDVVREAPAYYLTIQHGYRLR</sequence>
<feature type="region of interest" description="Disordered" evidence="1">
    <location>
        <begin position="471"/>
        <end position="498"/>
    </location>
</feature>
<evidence type="ECO:0000313" key="3">
    <source>
        <dbReference type="EMBL" id="KAJ5106061.1"/>
    </source>
</evidence>
<reference evidence="3" key="2">
    <citation type="journal article" date="2023" name="IMA Fungus">
        <title>Comparative genomic study of the Penicillium genus elucidates a diverse pangenome and 15 lateral gene transfer events.</title>
        <authorList>
            <person name="Petersen C."/>
            <person name="Sorensen T."/>
            <person name="Nielsen M.R."/>
            <person name="Sondergaard T.E."/>
            <person name="Sorensen J.L."/>
            <person name="Fitzpatrick D.A."/>
            <person name="Frisvad J.C."/>
            <person name="Nielsen K.L."/>
        </authorList>
    </citation>
    <scope>NUCLEOTIDE SEQUENCE</scope>
    <source>
        <strain evidence="3">IBT 34128</strain>
    </source>
</reference>
<dbReference type="OrthoDB" id="5359231at2759"/>
<protein>
    <recommendedName>
        <fullName evidence="2">F-box domain-containing protein</fullName>
    </recommendedName>
</protein>
<accession>A0A9W9FTA7</accession>
<dbReference type="EMBL" id="JAPMSZ010000004">
    <property type="protein sequence ID" value="KAJ5106061.1"/>
    <property type="molecule type" value="Genomic_DNA"/>
</dbReference>
<feature type="region of interest" description="Disordered" evidence="1">
    <location>
        <begin position="574"/>
        <end position="595"/>
    </location>
</feature>
<dbReference type="InterPro" id="IPR036047">
    <property type="entry name" value="F-box-like_dom_sf"/>
</dbReference>
<name>A0A9W9FTA7_9EURO</name>
<dbReference type="InterPro" id="IPR001810">
    <property type="entry name" value="F-box_dom"/>
</dbReference>
<dbReference type="SUPFAM" id="SSF81383">
    <property type="entry name" value="F-box domain"/>
    <property type="match status" value="1"/>
</dbReference>
<organism evidence="3 4">
    <name type="scientific">Penicillium alfredii</name>
    <dbReference type="NCBI Taxonomy" id="1506179"/>
    <lineage>
        <taxon>Eukaryota</taxon>
        <taxon>Fungi</taxon>
        <taxon>Dikarya</taxon>
        <taxon>Ascomycota</taxon>
        <taxon>Pezizomycotina</taxon>
        <taxon>Eurotiomycetes</taxon>
        <taxon>Eurotiomycetidae</taxon>
        <taxon>Eurotiales</taxon>
        <taxon>Aspergillaceae</taxon>
        <taxon>Penicillium</taxon>
    </lineage>
</organism>
<reference evidence="3" key="1">
    <citation type="submission" date="2022-11" db="EMBL/GenBank/DDBJ databases">
        <authorList>
            <person name="Petersen C."/>
        </authorList>
    </citation>
    <scope>NUCLEOTIDE SEQUENCE</scope>
    <source>
        <strain evidence="3">IBT 34128</strain>
    </source>
</reference>
<comment type="caution">
    <text evidence="3">The sequence shown here is derived from an EMBL/GenBank/DDBJ whole genome shotgun (WGS) entry which is preliminary data.</text>
</comment>
<gene>
    <name evidence="3" type="ORF">NUU61_003408</name>
</gene>
<dbReference type="Proteomes" id="UP001141434">
    <property type="component" value="Unassembled WGS sequence"/>
</dbReference>
<feature type="compositionally biased region" description="Pro residues" evidence="1">
    <location>
        <begin position="584"/>
        <end position="594"/>
    </location>
</feature>
<dbReference type="PROSITE" id="PS50181">
    <property type="entry name" value="FBOX"/>
    <property type="match status" value="1"/>
</dbReference>
<keyword evidence="4" id="KW-1185">Reference proteome</keyword>
<evidence type="ECO:0000313" key="4">
    <source>
        <dbReference type="Proteomes" id="UP001141434"/>
    </source>
</evidence>
<evidence type="ECO:0000256" key="1">
    <source>
        <dbReference type="SAM" id="MobiDB-lite"/>
    </source>
</evidence>
<evidence type="ECO:0000259" key="2">
    <source>
        <dbReference type="PROSITE" id="PS50181"/>
    </source>
</evidence>
<dbReference type="AlphaFoldDB" id="A0A9W9FTA7"/>
<dbReference type="RefSeq" id="XP_056515057.1">
    <property type="nucleotide sequence ID" value="XM_056653990.1"/>
</dbReference>